<evidence type="ECO:0000313" key="3">
    <source>
        <dbReference type="Proteomes" id="UP001628179"/>
    </source>
</evidence>
<evidence type="ECO:0008006" key="4">
    <source>
        <dbReference type="Google" id="ProtNLM"/>
    </source>
</evidence>
<reference evidence="2 3" key="1">
    <citation type="submission" date="2024-09" db="EMBL/GenBank/DDBJ databases">
        <title>Itraconazole resistance in Madurella fahalii resulting from another homologue of gene encoding cytochrome P450 14-alpha sterol demethylase (CYP51).</title>
        <authorList>
            <person name="Yoshioka I."/>
            <person name="Fahal A.H."/>
            <person name="Kaneko S."/>
            <person name="Yaguchi T."/>
        </authorList>
    </citation>
    <scope>NUCLEOTIDE SEQUENCE [LARGE SCALE GENOMIC DNA]</scope>
    <source>
        <strain evidence="2 3">IFM 68171</strain>
    </source>
</reference>
<evidence type="ECO:0000256" key="1">
    <source>
        <dbReference type="SAM" id="MobiDB-lite"/>
    </source>
</evidence>
<dbReference type="EMBL" id="BAAFSV010000005">
    <property type="protein sequence ID" value="GAB1319553.1"/>
    <property type="molecule type" value="Genomic_DNA"/>
</dbReference>
<evidence type="ECO:0000313" key="2">
    <source>
        <dbReference type="EMBL" id="GAB1319553.1"/>
    </source>
</evidence>
<feature type="region of interest" description="Disordered" evidence="1">
    <location>
        <begin position="1"/>
        <end position="38"/>
    </location>
</feature>
<name>A0ABQ0GP86_9PEZI</name>
<dbReference type="Proteomes" id="UP001628179">
    <property type="component" value="Unassembled WGS sequence"/>
</dbReference>
<protein>
    <recommendedName>
        <fullName evidence="4">Globin family profile domain-containing protein</fullName>
    </recommendedName>
</protein>
<accession>A0ABQ0GP86</accession>
<dbReference type="GeneID" id="98180505"/>
<organism evidence="2 3">
    <name type="scientific">Madurella fahalii</name>
    <dbReference type="NCBI Taxonomy" id="1157608"/>
    <lineage>
        <taxon>Eukaryota</taxon>
        <taxon>Fungi</taxon>
        <taxon>Dikarya</taxon>
        <taxon>Ascomycota</taxon>
        <taxon>Pezizomycotina</taxon>
        <taxon>Sordariomycetes</taxon>
        <taxon>Sordariomycetidae</taxon>
        <taxon>Sordariales</taxon>
        <taxon>Sordariales incertae sedis</taxon>
        <taxon>Madurella</taxon>
    </lineage>
</organism>
<gene>
    <name evidence="2" type="ORF">MFIFM68171_09763</name>
</gene>
<keyword evidence="3" id="KW-1185">Reference proteome</keyword>
<proteinExistence type="predicted"/>
<comment type="caution">
    <text evidence="2">The sequence shown here is derived from an EMBL/GenBank/DDBJ whole genome shotgun (WGS) entry which is preliminary data.</text>
</comment>
<sequence length="370" mass="40716">MAADRRTPKLPAAGGNTASANPLNHPGAPPPPSFQLPTRLSPRANATLRITLGQSSRTLLVEPALLNDFACWRQSRHLSPDETAIPILQRLSAEQREQHLDALQSLLAVLHAPQELGGKGFSVDDIWRLGTMHAQLGVSERWVEWLKVCMGTFVDECRARGDVGDVERGRLWEKALSACRVFGWVDEYRFFAARLAYCCRIEEEDGLVKADGEKVDVGIVGKGSVEIIKTARQTVLSNIVVATADLLDTWARLCRHQPCENNSCNSSSVAALQQFSLRSGLHPDGKLGDISLHDVITALKIITAPDAVADDSDKDRFVWATEIRETHGGACMQCDRDGATSLLFPLECLLSDITWKLQDKLYAATNYPHE</sequence>
<dbReference type="RefSeq" id="XP_070921283.1">
    <property type="nucleotide sequence ID" value="XM_071065182.1"/>
</dbReference>